<dbReference type="Proteomes" id="UP000183365">
    <property type="component" value="Unassembled WGS sequence"/>
</dbReference>
<dbReference type="GO" id="GO:0032968">
    <property type="term" value="P:positive regulation of transcription elongation by RNA polymerase II"/>
    <property type="evidence" value="ECO:0007669"/>
    <property type="project" value="EnsemblFungi"/>
</dbReference>
<evidence type="ECO:0000256" key="8">
    <source>
        <dbReference type="ARBA" id="ARBA00023242"/>
    </source>
</evidence>
<dbReference type="GO" id="GO:0000289">
    <property type="term" value="P:nuclear-transcribed mRNA poly(A) tail shortening"/>
    <property type="evidence" value="ECO:0007669"/>
    <property type="project" value="EnsemblFungi"/>
</dbReference>
<dbReference type="GO" id="GO:0005737">
    <property type="term" value="C:cytoplasm"/>
    <property type="evidence" value="ECO:0007669"/>
    <property type="project" value="UniProtKB-SubCell"/>
</dbReference>
<evidence type="ECO:0000256" key="9">
    <source>
        <dbReference type="SAM" id="Coils"/>
    </source>
</evidence>
<dbReference type="GO" id="GO:0005634">
    <property type="term" value="C:nucleus"/>
    <property type="evidence" value="ECO:0007669"/>
    <property type="project" value="UniProtKB-SubCell"/>
</dbReference>
<protein>
    <recommendedName>
        <fullName evidence="15">General negative regulator of transcription subunit 5</fullName>
    </recommendedName>
</protein>
<evidence type="ECO:0008006" key="15">
    <source>
        <dbReference type="Google" id="ProtNLM"/>
    </source>
</evidence>
<dbReference type="InterPro" id="IPR040168">
    <property type="entry name" value="Not2/3/5"/>
</dbReference>
<gene>
    <name evidence="13" type="ORF">HGUI_01418</name>
</gene>
<feature type="region of interest" description="Disordered" evidence="10">
    <location>
        <begin position="251"/>
        <end position="283"/>
    </location>
</feature>
<reference evidence="14" key="1">
    <citation type="submission" date="2016-11" db="EMBL/GenBank/DDBJ databases">
        <authorList>
            <person name="Guldener U."/>
        </authorList>
    </citation>
    <scope>NUCLEOTIDE SEQUENCE [LARGE SCALE GENOMIC DNA]</scope>
</reference>
<keyword evidence="5" id="KW-0678">Repressor</keyword>
<feature type="domain" description="CCR4-Not complex component Not N-terminal" evidence="11">
    <location>
        <begin position="4"/>
        <end position="223"/>
    </location>
</feature>
<dbReference type="Pfam" id="PF04153">
    <property type="entry name" value="NOT2_3_5_C"/>
    <property type="match status" value="1"/>
</dbReference>
<evidence type="ECO:0000313" key="14">
    <source>
        <dbReference type="Proteomes" id="UP000183365"/>
    </source>
</evidence>
<keyword evidence="7" id="KW-0804">Transcription</keyword>
<dbReference type="GO" id="GO:0016567">
    <property type="term" value="P:protein ubiquitination"/>
    <property type="evidence" value="ECO:0007669"/>
    <property type="project" value="EnsemblFungi"/>
</dbReference>
<dbReference type="PANTHER" id="PTHR23326">
    <property type="entry name" value="CCR4 NOT-RELATED"/>
    <property type="match status" value="1"/>
</dbReference>
<feature type="compositionally biased region" description="Polar residues" evidence="10">
    <location>
        <begin position="268"/>
        <end position="283"/>
    </location>
</feature>
<proteinExistence type="inferred from homology"/>
<evidence type="ECO:0000256" key="6">
    <source>
        <dbReference type="ARBA" id="ARBA00023015"/>
    </source>
</evidence>
<dbReference type="Pfam" id="PF04065">
    <property type="entry name" value="Not3"/>
    <property type="match status" value="1"/>
</dbReference>
<organism evidence="13 14">
    <name type="scientific">Hanseniaspora guilliermondii</name>
    <dbReference type="NCBI Taxonomy" id="56406"/>
    <lineage>
        <taxon>Eukaryota</taxon>
        <taxon>Fungi</taxon>
        <taxon>Dikarya</taxon>
        <taxon>Ascomycota</taxon>
        <taxon>Saccharomycotina</taxon>
        <taxon>Saccharomycetes</taxon>
        <taxon>Saccharomycodales</taxon>
        <taxon>Saccharomycodaceae</taxon>
        <taxon>Hanseniaspora</taxon>
    </lineage>
</organism>
<dbReference type="Gene3D" id="2.30.30.1020">
    <property type="entry name" value="CCR4-NOT complex subunit 2/3/5, C-terminal domain"/>
    <property type="match status" value="1"/>
</dbReference>
<evidence type="ECO:0000259" key="12">
    <source>
        <dbReference type="Pfam" id="PF04153"/>
    </source>
</evidence>
<evidence type="ECO:0000256" key="5">
    <source>
        <dbReference type="ARBA" id="ARBA00022491"/>
    </source>
</evidence>
<evidence type="ECO:0000256" key="3">
    <source>
        <dbReference type="ARBA" id="ARBA00007682"/>
    </source>
</evidence>
<dbReference type="InterPro" id="IPR007207">
    <property type="entry name" value="Not_N"/>
</dbReference>
<feature type="domain" description="NOT2/NOT3/NOT5 C-terminal" evidence="12">
    <location>
        <begin position="532"/>
        <end position="613"/>
    </location>
</feature>
<dbReference type="VEuPathDB" id="FungiDB:HGUI_01418"/>
<feature type="coiled-coil region" evidence="9">
    <location>
        <begin position="130"/>
        <end position="157"/>
    </location>
</feature>
<evidence type="ECO:0000259" key="11">
    <source>
        <dbReference type="Pfam" id="PF04065"/>
    </source>
</evidence>
<evidence type="ECO:0000313" key="13">
    <source>
        <dbReference type="EMBL" id="SGZ39218.1"/>
    </source>
</evidence>
<dbReference type="EMBL" id="FQNF01000019">
    <property type="protein sequence ID" value="SGZ39218.1"/>
    <property type="molecule type" value="Genomic_DNA"/>
</dbReference>
<dbReference type="GO" id="GO:0031087">
    <property type="term" value="P:deadenylation-independent decapping of nuclear-transcribed mRNA"/>
    <property type="evidence" value="ECO:0007669"/>
    <property type="project" value="EnsemblFungi"/>
</dbReference>
<evidence type="ECO:0000256" key="4">
    <source>
        <dbReference type="ARBA" id="ARBA00022490"/>
    </source>
</evidence>
<keyword evidence="8" id="KW-0539">Nucleus</keyword>
<comment type="similarity">
    <text evidence="3">Belongs to the CNOT2/3/5 family.</text>
</comment>
<keyword evidence="14" id="KW-1185">Reference proteome</keyword>
<dbReference type="OrthoDB" id="293823at2759"/>
<keyword evidence="6" id="KW-0805">Transcription regulation</keyword>
<evidence type="ECO:0000256" key="10">
    <source>
        <dbReference type="SAM" id="MobiDB-lite"/>
    </source>
</evidence>
<evidence type="ECO:0000256" key="2">
    <source>
        <dbReference type="ARBA" id="ARBA00004496"/>
    </source>
</evidence>
<name>A0A1L0AYK5_9ASCO</name>
<evidence type="ECO:0000256" key="1">
    <source>
        <dbReference type="ARBA" id="ARBA00004123"/>
    </source>
</evidence>
<accession>A0A1L0AYK5</accession>
<dbReference type="AlphaFoldDB" id="A0A1L0AYK5"/>
<dbReference type="GO" id="GO:0000290">
    <property type="term" value="P:deadenylation-dependent decapping of nuclear-transcribed mRNA"/>
    <property type="evidence" value="ECO:0007669"/>
    <property type="project" value="EnsemblFungi"/>
</dbReference>
<sequence>MSSSQRKLYQEIDKFLKKVREGIQDFDQINQIFEQTDPTNHTYREKLELDINKQIKKLQKQREQIKTWLSKEDVKDREELLSEVRKNIEYRMEIAKSVEKMVKLKKFSTQALANPDMAIHPKDLKKYKLVEFLQECIDELNKQKEMLEGEIEQGHDDMHTEHLLERHVFNIVNLENVLKLVNTNDLDVSDVEEIKDDIQYYLDNNMDDPDFVEYETMYEDLGCEVQVNELGEIEGTSNVSIGVITKELSTSLERTPKKSSSTKKENTINKSSTPTKVQPETINSLSINATEVSTKNVKSVSPVLKDGNDDEGKLSKIASNSEAHGHAKESANVLNEVIEKSLSKKDHDAFKDDILFKISDSGTKFILGNEKGETEYDELLKKINEDKEVIKENSESLFAKNNDLSMGIQQLMDKRLQTKFDYTMDEDLIEKLLFSLLNTPDCLDSDFKRVGDKDHLSRQHPISIFFSQVSHQFADNIFVSNLNPEALPIIVEPENVRHGMLKLGPNPVLNDSEDMSENWYRNLDQMDTYSSLAICKISTKFSLETLFFIFYHYQDRFEQFVSARELHLRSWKFEVNESRWYFKKSTGINDTKREIWEYFDFEDDWKIKANPTFDGETAIFEDLSFTTAL</sequence>
<keyword evidence="9" id="KW-0175">Coiled coil</keyword>
<dbReference type="InterPro" id="IPR038635">
    <property type="entry name" value="CCR4-NOT_su2/3/5_C_sf"/>
</dbReference>
<dbReference type="GO" id="GO:0006368">
    <property type="term" value="P:transcription elongation by RNA polymerase II"/>
    <property type="evidence" value="ECO:0007669"/>
    <property type="project" value="EnsemblFungi"/>
</dbReference>
<keyword evidence="4" id="KW-0963">Cytoplasm</keyword>
<dbReference type="GO" id="GO:0030015">
    <property type="term" value="C:CCR4-NOT core complex"/>
    <property type="evidence" value="ECO:0007669"/>
    <property type="project" value="EnsemblFungi"/>
</dbReference>
<comment type="subcellular location">
    <subcellularLocation>
        <location evidence="2">Cytoplasm</location>
    </subcellularLocation>
    <subcellularLocation>
        <location evidence="1">Nucleus</location>
    </subcellularLocation>
</comment>
<evidence type="ECO:0000256" key="7">
    <source>
        <dbReference type="ARBA" id="ARBA00023163"/>
    </source>
</evidence>
<dbReference type="InterPro" id="IPR007282">
    <property type="entry name" value="NOT2/3/5_C"/>
</dbReference>